<accession>Q1Q445</accession>
<evidence type="ECO:0000256" key="10">
    <source>
        <dbReference type="ARBA" id="ARBA00023098"/>
    </source>
</evidence>
<reference evidence="17" key="2">
    <citation type="submission" date="2006-01" db="EMBL/GenBank/DDBJ databases">
        <authorList>
            <person name="Genoscope"/>
        </authorList>
    </citation>
    <scope>NUCLEOTIDE SEQUENCE</scope>
</reference>
<dbReference type="GO" id="GO:0003882">
    <property type="term" value="F:CDP-diacylglycerol-serine O-phosphatidyltransferase activity"/>
    <property type="evidence" value="ECO:0007669"/>
    <property type="project" value="UniProtKB-EC"/>
</dbReference>
<dbReference type="GO" id="GO:0016020">
    <property type="term" value="C:membrane"/>
    <property type="evidence" value="ECO:0007669"/>
    <property type="project" value="InterPro"/>
</dbReference>
<evidence type="ECO:0000256" key="8">
    <source>
        <dbReference type="ARBA" id="ARBA00022692"/>
    </source>
</evidence>
<dbReference type="InterPro" id="IPR050324">
    <property type="entry name" value="CDP-alcohol_PTase-I"/>
</dbReference>
<dbReference type="NCBIfam" id="TIGR00473">
    <property type="entry name" value="pssA"/>
    <property type="match status" value="1"/>
</dbReference>
<evidence type="ECO:0000256" key="11">
    <source>
        <dbReference type="ARBA" id="ARBA00023136"/>
    </source>
</evidence>
<keyword evidence="8 16" id="KW-0812">Transmembrane</keyword>
<dbReference type="EMBL" id="CP049055">
    <property type="protein sequence ID" value="QII11903.1"/>
    <property type="molecule type" value="Genomic_DNA"/>
</dbReference>
<evidence type="ECO:0000256" key="5">
    <source>
        <dbReference type="ARBA" id="ARBA00017171"/>
    </source>
</evidence>
<evidence type="ECO:0000256" key="7">
    <source>
        <dbReference type="ARBA" id="ARBA00022679"/>
    </source>
</evidence>
<evidence type="ECO:0000313" key="21">
    <source>
        <dbReference type="Proteomes" id="UP000501926"/>
    </source>
</evidence>
<dbReference type="KEGG" id="kst:KSMBR1_4052"/>
<dbReference type="Proteomes" id="UP000221734">
    <property type="component" value="Chromosome Kuenenia_stuttgartiensis_MBR1"/>
</dbReference>
<dbReference type="PANTHER" id="PTHR14269:SF61">
    <property type="entry name" value="CDP-DIACYLGLYCEROL--SERINE O-PHOSPHATIDYLTRANSFERASE"/>
    <property type="match status" value="1"/>
</dbReference>
<comment type="subcellular location">
    <subcellularLocation>
        <location evidence="2">Endomembrane system</location>
        <topology evidence="2">Multi-pass membrane protein</topology>
    </subcellularLocation>
</comment>
<feature type="transmembrane region" description="Helical" evidence="16">
    <location>
        <begin position="130"/>
        <end position="151"/>
    </location>
</feature>
<evidence type="ECO:0000256" key="12">
    <source>
        <dbReference type="ARBA" id="ARBA00023209"/>
    </source>
</evidence>
<evidence type="ECO:0000256" key="16">
    <source>
        <dbReference type="SAM" id="Phobius"/>
    </source>
</evidence>
<dbReference type="Gene3D" id="1.20.120.1760">
    <property type="match status" value="1"/>
</dbReference>
<dbReference type="GO" id="GO:0008654">
    <property type="term" value="P:phospholipid biosynthetic process"/>
    <property type="evidence" value="ECO:0007669"/>
    <property type="project" value="UniProtKB-KW"/>
</dbReference>
<dbReference type="PANTHER" id="PTHR14269">
    <property type="entry name" value="CDP-DIACYLGLYCEROL--GLYCEROL-3-PHOSPHATE 3-PHOSPHATIDYLTRANSFERASE-RELATED"/>
    <property type="match status" value="1"/>
</dbReference>
<keyword evidence="6" id="KW-0444">Lipid biosynthesis</keyword>
<dbReference type="RefSeq" id="WP_157820782.1">
    <property type="nucleotide sequence ID" value="NZ_CP049055.1"/>
</dbReference>
<sequence length="242" mass="26611">MKIKQYLPTVLTMGNIMCGFLSIMCVLNQRLEIAAWLIIVAMILDGFDGKLARLMNTASKTGAQLDSMADLVAFGIAPAVLMTKMCNNSPIVISWGFGLFFMMCTAYRLARFNAQKEEAIQLPRHFFTGLPSTLAGGTVAQLCILHHFIYTRFGTDIIVNFLPFIVFTLGVLMISKIPFFNITCKIGKRQGIKAVILEFSAAIVYFIITPELALSSALSFYLIICGAYGIVKGKQIKGAQPV</sequence>
<reference evidence="18 21" key="5">
    <citation type="submission" date="2020-02" db="EMBL/GenBank/DDBJ databases">
        <title>Newly sequenced genome of strain CSTR1 showed variability in Candidatus Kuenenia stuttgartiensis genomes.</title>
        <authorList>
            <person name="Ding C."/>
            <person name="Adrian L."/>
        </authorList>
    </citation>
    <scope>NUCLEOTIDE SEQUENCE [LARGE SCALE GENOMIC DNA]</scope>
    <source>
        <strain evidence="18 21">CSTR1</strain>
    </source>
</reference>
<keyword evidence="10" id="KW-0443">Lipid metabolism</keyword>
<dbReference type="GO" id="GO:0012505">
    <property type="term" value="C:endomembrane system"/>
    <property type="evidence" value="ECO:0007669"/>
    <property type="project" value="UniProtKB-SubCell"/>
</dbReference>
<dbReference type="InterPro" id="IPR043130">
    <property type="entry name" value="CDP-OH_PTrfase_TM_dom"/>
</dbReference>
<dbReference type="PROSITE" id="PS00379">
    <property type="entry name" value="CDP_ALCOHOL_P_TRANSF"/>
    <property type="match status" value="1"/>
</dbReference>
<evidence type="ECO:0000256" key="1">
    <source>
        <dbReference type="ARBA" id="ARBA00000287"/>
    </source>
</evidence>
<keyword evidence="12" id="KW-0594">Phospholipid biosynthesis</keyword>
<reference evidence="19" key="3">
    <citation type="submission" date="2017-10" db="EMBL/GenBank/DDBJ databases">
        <authorList>
            <person name="Banno H."/>
            <person name="Chua N.-H."/>
        </authorList>
    </citation>
    <scope>NUCLEOTIDE SEQUENCE [LARGE SCALE GENOMIC DNA]</scope>
    <source>
        <strain evidence="19">Kuenenia_mbr1_ru-nijmegen</strain>
    </source>
</reference>
<evidence type="ECO:0000313" key="18">
    <source>
        <dbReference type="EMBL" id="QII11903.1"/>
    </source>
</evidence>
<evidence type="ECO:0000313" key="17">
    <source>
        <dbReference type="EMBL" id="CAJ74785.1"/>
    </source>
</evidence>
<comment type="catalytic activity">
    <reaction evidence="1">
        <text>a CDP-1,2-diacyl-sn-glycerol + L-serine = a 1,2-diacyl-sn-glycero-3-phospho-L-serine + CMP + H(+)</text>
        <dbReference type="Rhea" id="RHEA:16913"/>
        <dbReference type="ChEBI" id="CHEBI:15378"/>
        <dbReference type="ChEBI" id="CHEBI:33384"/>
        <dbReference type="ChEBI" id="CHEBI:57262"/>
        <dbReference type="ChEBI" id="CHEBI:58332"/>
        <dbReference type="ChEBI" id="CHEBI:60377"/>
        <dbReference type="EC" id="2.7.8.8"/>
    </reaction>
</comment>
<protein>
    <recommendedName>
        <fullName evidence="5">CDP-diacylglycerol--serine O-phosphatidyltransferase</fullName>
        <ecNumber evidence="4">2.7.8.8</ecNumber>
    </recommendedName>
    <alternativeName>
        <fullName evidence="14">Phosphatidylserine synthase</fullName>
    </alternativeName>
</protein>
<evidence type="ECO:0000256" key="13">
    <source>
        <dbReference type="ARBA" id="ARBA00023264"/>
    </source>
</evidence>
<dbReference type="InterPro" id="IPR004533">
    <property type="entry name" value="CDP-diaglyc--ser_O-PTrfase"/>
</dbReference>
<evidence type="ECO:0000256" key="3">
    <source>
        <dbReference type="ARBA" id="ARBA00010441"/>
    </source>
</evidence>
<name>Q1Q445_KUEST</name>
<dbReference type="InterPro" id="IPR000462">
    <property type="entry name" value="CDP-OH_P_trans"/>
</dbReference>
<dbReference type="Pfam" id="PF01066">
    <property type="entry name" value="CDP-OH_P_transf"/>
    <property type="match status" value="1"/>
</dbReference>
<feature type="transmembrane region" description="Helical" evidence="16">
    <location>
        <begin position="157"/>
        <end position="179"/>
    </location>
</feature>
<keyword evidence="9 16" id="KW-1133">Transmembrane helix</keyword>
<dbReference type="OrthoDB" id="9777147at2"/>
<feature type="transmembrane region" description="Helical" evidence="16">
    <location>
        <begin position="191"/>
        <end position="208"/>
    </location>
</feature>
<feature type="transmembrane region" description="Helical" evidence="16">
    <location>
        <begin position="93"/>
        <end position="110"/>
    </location>
</feature>
<dbReference type="Proteomes" id="UP000501926">
    <property type="component" value="Chromosome"/>
</dbReference>
<keyword evidence="11 16" id="KW-0472">Membrane</keyword>
<comment type="similarity">
    <text evidence="3 15">Belongs to the CDP-alcohol phosphatidyltransferase class-I family.</text>
</comment>
<dbReference type="InterPro" id="IPR048254">
    <property type="entry name" value="CDP_ALCOHOL_P_TRANSF_CS"/>
</dbReference>
<organism evidence="17">
    <name type="scientific">Kuenenia stuttgartiensis</name>
    <dbReference type="NCBI Taxonomy" id="174633"/>
    <lineage>
        <taxon>Bacteria</taxon>
        <taxon>Pseudomonadati</taxon>
        <taxon>Planctomycetota</taxon>
        <taxon>Candidatus Brocadiia</taxon>
        <taxon>Candidatus Brocadiales</taxon>
        <taxon>Candidatus Brocadiaceae</taxon>
        <taxon>Candidatus Kuenenia</taxon>
    </lineage>
</organism>
<evidence type="ECO:0000313" key="19">
    <source>
        <dbReference type="EMBL" id="SOH06524.1"/>
    </source>
</evidence>
<dbReference type="AlphaFoldDB" id="Q1Q445"/>
<keyword evidence="7 15" id="KW-0808">Transferase</keyword>
<proteinExistence type="inferred from homology"/>
<reference evidence="20" key="4">
    <citation type="submission" date="2017-10" db="EMBL/GenBank/DDBJ databases">
        <authorList>
            <person name="Frank J."/>
        </authorList>
    </citation>
    <scope>NUCLEOTIDE SEQUENCE [LARGE SCALE GENOMIC DNA]</scope>
</reference>
<dbReference type="EMBL" id="LT934425">
    <property type="protein sequence ID" value="SOH06524.1"/>
    <property type="molecule type" value="Genomic_DNA"/>
</dbReference>
<dbReference type="EC" id="2.7.8.8" evidence="4"/>
<dbReference type="EMBL" id="CT573071">
    <property type="protein sequence ID" value="CAJ74785.1"/>
    <property type="molecule type" value="Genomic_DNA"/>
</dbReference>
<keyword evidence="20" id="KW-1185">Reference proteome</keyword>
<evidence type="ECO:0000256" key="4">
    <source>
        <dbReference type="ARBA" id="ARBA00013174"/>
    </source>
</evidence>
<evidence type="ECO:0000313" key="20">
    <source>
        <dbReference type="Proteomes" id="UP000221734"/>
    </source>
</evidence>
<reference evidence="17" key="1">
    <citation type="journal article" date="2006" name="Nature">
        <title>Deciphering the evolution and metabolism of an anammox bacterium from a community genome.</title>
        <authorList>
            <person name="Strous M."/>
            <person name="Pelletier E."/>
            <person name="Mangenot S."/>
            <person name="Rattei T."/>
            <person name="Lehner A."/>
            <person name="Taylor M.W."/>
            <person name="Horn M."/>
            <person name="Daims H."/>
            <person name="Bartol-Mavel D."/>
            <person name="Wincker P."/>
            <person name="Barbe V."/>
            <person name="Fonknechten N."/>
            <person name="Vallenet D."/>
            <person name="Segurens B."/>
            <person name="Schenowitz-Truong C."/>
            <person name="Medigue C."/>
            <person name="Collingro A."/>
            <person name="Snel B."/>
            <person name="Dutilh B.E."/>
            <person name="OpDenCamp H.J.M."/>
            <person name="vanDerDrift C."/>
            <person name="Cirpus I."/>
            <person name="vanDePas-Schoonen K.T."/>
            <person name="Harhangi H.R."/>
            <person name="vanNiftrik L."/>
            <person name="Schmid M."/>
            <person name="Keltjens J."/>
            <person name="vanDeVossenberg J."/>
            <person name="Kartal B."/>
            <person name="Meier H."/>
            <person name="Frishman D."/>
            <person name="Huynen M.A."/>
            <person name="Mewes H."/>
            <person name="Weissenbach J."/>
            <person name="Jetten M.S.M."/>
            <person name="Wagner M."/>
            <person name="LePaslier D."/>
        </authorList>
    </citation>
    <scope>NUCLEOTIDE SEQUENCE</scope>
</reference>
<evidence type="ECO:0000256" key="15">
    <source>
        <dbReference type="RuleBase" id="RU003750"/>
    </source>
</evidence>
<keyword evidence="13" id="KW-1208">Phospholipid metabolism</keyword>
<evidence type="ECO:0000256" key="6">
    <source>
        <dbReference type="ARBA" id="ARBA00022516"/>
    </source>
</evidence>
<feature type="transmembrane region" description="Helical" evidence="16">
    <location>
        <begin position="214"/>
        <end position="231"/>
    </location>
</feature>
<gene>
    <name evidence="17" type="primary">pssA</name>
    <name evidence="18" type="ORF">KsCSTR_25240</name>
    <name evidence="19" type="ORF">KSMBR1_4052</name>
    <name evidence="17" type="ORF">kuste4022</name>
</gene>
<evidence type="ECO:0000256" key="14">
    <source>
        <dbReference type="ARBA" id="ARBA00032361"/>
    </source>
</evidence>
<evidence type="ECO:0000256" key="9">
    <source>
        <dbReference type="ARBA" id="ARBA00022989"/>
    </source>
</evidence>
<evidence type="ECO:0000256" key="2">
    <source>
        <dbReference type="ARBA" id="ARBA00004127"/>
    </source>
</evidence>